<dbReference type="EMBL" id="GG679756">
    <property type="protein sequence ID" value="EER07723.1"/>
    <property type="molecule type" value="Genomic_DNA"/>
</dbReference>
<dbReference type="InParanoid" id="C5L696"/>
<feature type="compositionally biased region" description="Basic and acidic residues" evidence="1">
    <location>
        <begin position="37"/>
        <end position="50"/>
    </location>
</feature>
<feature type="compositionally biased region" description="Basic and acidic residues" evidence="1">
    <location>
        <begin position="15"/>
        <end position="26"/>
    </location>
</feature>
<name>C5L696_PERM5</name>
<feature type="region of interest" description="Disordered" evidence="1">
    <location>
        <begin position="1"/>
        <end position="55"/>
    </location>
</feature>
<accession>C5L696</accession>
<keyword evidence="3" id="KW-1185">Reference proteome</keyword>
<sequence>MAQTSPPAVPVLRRTVKDLPEEEKPARGQLGPSRLETIPERPQPREMQKQEEEEEMPLFGLKAPVWPEGYHPPTKKIPSGTVTCLYTWPRMKLGKAVAQFVGFTRQLLPCDGDYSRLPSSGMLWKTRPLEPVGIALISLQASANDKEEDTYVNYWGQKMVVKVAVLKAEKVDKAWVAALEKSRSCHTIADEKVQEMELAIPAHIELVQKGLFKGLDGSQVRGDRTNFPLFNDYLSHLERYGRGGRIKDPFRDSRPTDDRHERYNNSMPSVLVRSDNAAETALFEERARLWDALSKCDIDETITERFSCVLCKNGCQGLGQLVEHVTSKAHTSTAVLFHSRDAVMTLPINGTKDKVVKFDVKDLRHWIESAPGSGEATVAAGGREVVDATTMG</sequence>
<evidence type="ECO:0000313" key="2">
    <source>
        <dbReference type="EMBL" id="EER07723.1"/>
    </source>
</evidence>
<dbReference type="Proteomes" id="UP000007800">
    <property type="component" value="Unassembled WGS sequence"/>
</dbReference>
<reference evidence="2 3" key="1">
    <citation type="submission" date="2008-07" db="EMBL/GenBank/DDBJ databases">
        <authorList>
            <person name="El-Sayed N."/>
            <person name="Caler E."/>
            <person name="Inman J."/>
            <person name="Amedeo P."/>
            <person name="Hass B."/>
            <person name="Wortman J."/>
        </authorList>
    </citation>
    <scope>NUCLEOTIDE SEQUENCE [LARGE SCALE GENOMIC DNA]</scope>
    <source>
        <strain evidence="3">ATCC 50983 / TXsc</strain>
    </source>
</reference>
<dbReference type="OrthoDB" id="438670at2759"/>
<organism evidence="3">
    <name type="scientific">Perkinsus marinus (strain ATCC 50983 / TXsc)</name>
    <dbReference type="NCBI Taxonomy" id="423536"/>
    <lineage>
        <taxon>Eukaryota</taxon>
        <taxon>Sar</taxon>
        <taxon>Alveolata</taxon>
        <taxon>Perkinsozoa</taxon>
        <taxon>Perkinsea</taxon>
        <taxon>Perkinsida</taxon>
        <taxon>Perkinsidae</taxon>
        <taxon>Perkinsus</taxon>
    </lineage>
</organism>
<gene>
    <name evidence="2" type="ORF">Pmar_PMAR029012</name>
</gene>
<proteinExistence type="predicted"/>
<protein>
    <submittedName>
        <fullName evidence="2">Uncharacterized protein</fullName>
    </submittedName>
</protein>
<evidence type="ECO:0000256" key="1">
    <source>
        <dbReference type="SAM" id="MobiDB-lite"/>
    </source>
</evidence>
<evidence type="ECO:0000313" key="3">
    <source>
        <dbReference type="Proteomes" id="UP000007800"/>
    </source>
</evidence>
<dbReference type="AlphaFoldDB" id="C5L696"/>
<dbReference type="RefSeq" id="XP_002775907.1">
    <property type="nucleotide sequence ID" value="XM_002775861.1"/>
</dbReference>
<dbReference type="GeneID" id="9042672"/>